<proteinExistence type="predicted"/>
<reference evidence="2 3" key="1">
    <citation type="submission" date="2014-08" db="EMBL/GenBank/DDBJ databases">
        <title>Porphyromonas canoris strain:OH2762 Genome sequencing.</title>
        <authorList>
            <person name="Wallis C."/>
            <person name="Deusch O."/>
            <person name="O'Flynn C."/>
            <person name="Davis I."/>
            <person name="Jospin G."/>
            <person name="Darling A.E."/>
            <person name="Coil D.A."/>
            <person name="Alexiev A."/>
            <person name="Horsfall A."/>
            <person name="Kirkwood N."/>
            <person name="Harris S."/>
            <person name="Eisen J.A."/>
        </authorList>
    </citation>
    <scope>NUCLEOTIDE SEQUENCE [LARGE SCALE GENOMIC DNA]</scope>
    <source>
        <strain evidence="3">COT-108 OH2762</strain>
    </source>
</reference>
<dbReference type="Proteomes" id="UP000030101">
    <property type="component" value="Unassembled WGS sequence"/>
</dbReference>
<feature type="chain" id="PRO_5047523202" description="Lipoprotein" evidence="1">
    <location>
        <begin position="28"/>
        <end position="176"/>
    </location>
</feature>
<evidence type="ECO:0000313" key="2">
    <source>
        <dbReference type="EMBL" id="KGN92163.1"/>
    </source>
</evidence>
<dbReference type="EMBL" id="JQZV01000013">
    <property type="protein sequence ID" value="KGN92163.1"/>
    <property type="molecule type" value="Genomic_DNA"/>
</dbReference>
<protein>
    <recommendedName>
        <fullName evidence="4">Lipoprotein</fullName>
    </recommendedName>
</protein>
<keyword evidence="3" id="KW-1185">Reference proteome</keyword>
<keyword evidence="1" id="KW-0732">Signal</keyword>
<dbReference type="PROSITE" id="PS51257">
    <property type="entry name" value="PROKAR_LIPOPROTEIN"/>
    <property type="match status" value="1"/>
</dbReference>
<organism evidence="2 3">
    <name type="scientific">Porphyromonas canoris</name>
    <dbReference type="NCBI Taxonomy" id="36875"/>
    <lineage>
        <taxon>Bacteria</taxon>
        <taxon>Pseudomonadati</taxon>
        <taxon>Bacteroidota</taxon>
        <taxon>Bacteroidia</taxon>
        <taxon>Bacteroidales</taxon>
        <taxon>Porphyromonadaceae</taxon>
        <taxon>Porphyromonas</taxon>
    </lineage>
</organism>
<gene>
    <name evidence="2" type="ORF">HQ43_09075</name>
</gene>
<name>A0ABR4XKH8_9PORP</name>
<evidence type="ECO:0000256" key="1">
    <source>
        <dbReference type="SAM" id="SignalP"/>
    </source>
</evidence>
<accession>A0ABR4XKH8</accession>
<comment type="caution">
    <text evidence="2">The sequence shown here is derived from an EMBL/GenBank/DDBJ whole genome shotgun (WGS) entry which is preliminary data.</text>
</comment>
<evidence type="ECO:0008006" key="4">
    <source>
        <dbReference type="Google" id="ProtNLM"/>
    </source>
</evidence>
<sequence>MKHSFSTLFHLCLLLLAGSFLISSCKGEDPDIIFDFYPLNIEIEVADKEGRDLLDANTPGNLLSQDVTATFLGKTFKMGERIDRPTPDVFRAYMPTFHGLLIGTNKNGRKVLYFGELAGDSTFESEKLVLNWGNGWPEDVITINQKAHRKKNDIKVKRSFYLNGKQFSRPIKIVKG</sequence>
<feature type="signal peptide" evidence="1">
    <location>
        <begin position="1"/>
        <end position="27"/>
    </location>
</feature>
<evidence type="ECO:0000313" key="3">
    <source>
        <dbReference type="Proteomes" id="UP000030101"/>
    </source>
</evidence>
<dbReference type="RefSeq" id="WP_036792222.1">
    <property type="nucleotide sequence ID" value="NZ_JQZV01000013.1"/>
</dbReference>